<dbReference type="Proteomes" id="UP001172101">
    <property type="component" value="Unassembled WGS sequence"/>
</dbReference>
<evidence type="ECO:0000313" key="2">
    <source>
        <dbReference type="EMBL" id="KAK0721613.1"/>
    </source>
</evidence>
<dbReference type="GeneID" id="85328324"/>
<comment type="caution">
    <text evidence="2">The sequence shown here is derived from an EMBL/GenBank/DDBJ whole genome shotgun (WGS) entry which is preliminary data.</text>
</comment>
<evidence type="ECO:0000313" key="3">
    <source>
        <dbReference type="Proteomes" id="UP001172101"/>
    </source>
</evidence>
<protein>
    <submittedName>
        <fullName evidence="2">Uncharacterized protein</fullName>
    </submittedName>
</protein>
<proteinExistence type="predicted"/>
<dbReference type="RefSeq" id="XP_060297537.1">
    <property type="nucleotide sequence ID" value="XM_060445054.1"/>
</dbReference>
<feature type="region of interest" description="Disordered" evidence="1">
    <location>
        <begin position="510"/>
        <end position="533"/>
    </location>
</feature>
<dbReference type="EMBL" id="JAUIRO010000003">
    <property type="protein sequence ID" value="KAK0721613.1"/>
    <property type="molecule type" value="Genomic_DNA"/>
</dbReference>
<sequence length="533" mass="59422">MASNPKTRQLLLDKCRTKYSWISGVARGTPHAIGRYKKDLEIAFAEINGLMAGMHFQDQADINSEHTYPSEIFDSDLLSSEPVTAVDDQPMASQWAAIRSLREETAFHHKRFQQLATHLNDPVIFKLLDIYPDARSIRSEGAQLVMDVLKGFQPRKLSLVFAFTCFSYSISQLLHKKGRLDKADILADIKTWRDMISDPREKQAFNRLAPELWPEAKDHLHFIDIPEHLTRGLVVSADPSSRLAGYTGSAEPPIPQHPYLRPLGSTFADQTGSLDFTDCYNFHDTAPDANLQDIVTNEEIVRLLTLSHEVNNYAAIGAPVSQPRHEEPPDTGWPPPIETMNPTYPGRLSIPSVNICSPGAESESSQLGNDESKDPDLKETIVFLVVFTFLQDMGQLLYILSGRSLTSRCYELYRAEQEDQVAFNMSAQEAFFKPCYQDRNSGFPAAMALLSVAETFTKNGYLKSIAEIKHYLVGFAAAVFPPGAAFEQFLSSMLQSALVPAQAPALNGARKRQMSADEELSSPEYISSPRATK</sequence>
<reference evidence="2" key="1">
    <citation type="submission" date="2023-06" db="EMBL/GenBank/DDBJ databases">
        <title>Genome-scale phylogeny and comparative genomics of the fungal order Sordariales.</title>
        <authorList>
            <consortium name="Lawrence Berkeley National Laboratory"/>
            <person name="Hensen N."/>
            <person name="Bonometti L."/>
            <person name="Westerberg I."/>
            <person name="Brannstrom I.O."/>
            <person name="Guillou S."/>
            <person name="Cros-Aarteil S."/>
            <person name="Calhoun S."/>
            <person name="Haridas S."/>
            <person name="Kuo A."/>
            <person name="Mondo S."/>
            <person name="Pangilinan J."/>
            <person name="Riley R."/>
            <person name="LaButti K."/>
            <person name="Andreopoulos B."/>
            <person name="Lipzen A."/>
            <person name="Chen C."/>
            <person name="Yanf M."/>
            <person name="Daum C."/>
            <person name="Ng V."/>
            <person name="Clum A."/>
            <person name="Steindorff A."/>
            <person name="Ohm R."/>
            <person name="Martin F."/>
            <person name="Silar P."/>
            <person name="Natvig D."/>
            <person name="Lalanne C."/>
            <person name="Gautier V."/>
            <person name="Ament-velasquez S.L."/>
            <person name="Kruys A."/>
            <person name="Hutchinson M.I."/>
            <person name="Powell A.J."/>
            <person name="Barry K."/>
            <person name="Miller A.N."/>
            <person name="Grigoriev I.V."/>
            <person name="Debuchy R."/>
            <person name="Gladieux P."/>
            <person name="Thoren M.H."/>
            <person name="Johannesson H."/>
        </authorList>
    </citation>
    <scope>NUCLEOTIDE SEQUENCE</scope>
    <source>
        <strain evidence="2">SMH2392-1A</strain>
    </source>
</reference>
<name>A0AA40ATD6_9PEZI</name>
<evidence type="ECO:0000256" key="1">
    <source>
        <dbReference type="SAM" id="MobiDB-lite"/>
    </source>
</evidence>
<accession>A0AA40ATD6</accession>
<dbReference type="AlphaFoldDB" id="A0AA40ATD6"/>
<keyword evidence="3" id="KW-1185">Reference proteome</keyword>
<gene>
    <name evidence="2" type="ORF">B0T26DRAFT_749116</name>
</gene>
<organism evidence="2 3">
    <name type="scientific">Lasiosphaeria miniovina</name>
    <dbReference type="NCBI Taxonomy" id="1954250"/>
    <lineage>
        <taxon>Eukaryota</taxon>
        <taxon>Fungi</taxon>
        <taxon>Dikarya</taxon>
        <taxon>Ascomycota</taxon>
        <taxon>Pezizomycotina</taxon>
        <taxon>Sordariomycetes</taxon>
        <taxon>Sordariomycetidae</taxon>
        <taxon>Sordariales</taxon>
        <taxon>Lasiosphaeriaceae</taxon>
        <taxon>Lasiosphaeria</taxon>
    </lineage>
</organism>